<dbReference type="AlphaFoldDB" id="A0A8H3YS15"/>
<feature type="transmembrane region" description="Helical" evidence="6">
    <location>
        <begin position="582"/>
        <end position="602"/>
    </location>
</feature>
<feature type="transmembrane region" description="Helical" evidence="6">
    <location>
        <begin position="614"/>
        <end position="632"/>
    </location>
</feature>
<comment type="caution">
    <text evidence="9">The sequence shown here is derived from an EMBL/GenBank/DDBJ whole genome shotgun (WGS) entry which is preliminary data.</text>
</comment>
<organism evidence="9 10">
    <name type="scientific">Venturia inaequalis</name>
    <name type="common">Apple scab fungus</name>
    <dbReference type="NCBI Taxonomy" id="5025"/>
    <lineage>
        <taxon>Eukaryota</taxon>
        <taxon>Fungi</taxon>
        <taxon>Dikarya</taxon>
        <taxon>Ascomycota</taxon>
        <taxon>Pezizomycotina</taxon>
        <taxon>Dothideomycetes</taxon>
        <taxon>Pleosporomycetidae</taxon>
        <taxon>Venturiales</taxon>
        <taxon>Venturiaceae</taxon>
        <taxon>Venturia</taxon>
    </lineage>
</organism>
<sequence>MSTLLELPVELLESILAQLTIPDLAMARNVCQSWRELCDSSSAVPSARRNLIELRGISRTDRTTAIVAKKLKPFLQDGLNREEYISRVGSDVPEEFRIWALETPYTDMPGWHNFALSGDHDRHNLDKLGIDWTDAMIFSRAMKPGLTLLPHAKVMMVEDPDYSKYNNPYPTYYPGVEVGFRSHGADALPIEQLDYLIATFPWASRPESHVDKNTVHHVDDVNLHEKRSNDTESLASVNDEPMSFKKFMGNYIYSDLGGADRWTWFVLGNLFALGAVCPFVGSLSDLFGRRYVALFGAFLLVLGNIVTSTAHTMNTFIAGMAIAGAGAGINELTSLAVASELAPTKKRGTYVAALIFTILPFCPSVLYGQLIASRGTWRYVGLFCGVWAFIGLVLTAIFYHPPPRELTVGMSRREVLKRVDFIGGFLSISGLLLFMAGIQWGGYQYAWGSAHVLAPMIIGLALFAAFCIYEWKFAPYPMFPRAIAKEPGILLLTLVITFISGSNFFSVLLFCPTQSYNSYGHDPLSVGIRNLALGFPILAGACIILVLIGLTGGKIRELMVVSCIFMTAGCGAMAALNEHNLYIVYPILIISGLGIGGIVVPASIISTIICPDELIATVAALTLAIQAVAIIGKACYEIGVTNPKIIGEAIVLTGASLLDDIRLLPGINTTAKWEHVVSAGQIAYVRSYPPVYYVSIAFGGISIVCSLFLGDIKKYMTDHVAVRIDDSPEQVRAHHVHREHLGTAVRV</sequence>
<feature type="transmembrane region" description="Helical" evidence="6">
    <location>
        <begin position="291"/>
        <end position="310"/>
    </location>
</feature>
<feature type="transmembrane region" description="Helical" evidence="6">
    <location>
        <begin position="377"/>
        <end position="399"/>
    </location>
</feature>
<feature type="transmembrane region" description="Helical" evidence="6">
    <location>
        <begin position="316"/>
        <end position="338"/>
    </location>
</feature>
<feature type="transmembrane region" description="Helical" evidence="6">
    <location>
        <begin position="530"/>
        <end position="551"/>
    </location>
</feature>
<feature type="transmembrane region" description="Helical" evidence="6">
    <location>
        <begin position="489"/>
        <end position="510"/>
    </location>
</feature>
<dbReference type="Proteomes" id="UP000433883">
    <property type="component" value="Unassembled WGS sequence"/>
</dbReference>
<dbReference type="InterPro" id="IPR001810">
    <property type="entry name" value="F-box_dom"/>
</dbReference>
<dbReference type="FunFam" id="1.20.1250.20:FF:000784">
    <property type="entry name" value="MFS drug efflux pump"/>
    <property type="match status" value="1"/>
</dbReference>
<dbReference type="GO" id="GO:0022857">
    <property type="term" value="F:transmembrane transporter activity"/>
    <property type="evidence" value="ECO:0007669"/>
    <property type="project" value="InterPro"/>
</dbReference>
<feature type="transmembrane region" description="Helical" evidence="6">
    <location>
        <begin position="419"/>
        <end position="440"/>
    </location>
</feature>
<keyword evidence="5 6" id="KW-0472">Membrane</keyword>
<evidence type="ECO:0000313" key="9">
    <source>
        <dbReference type="EMBL" id="KAE9967346.1"/>
    </source>
</evidence>
<dbReference type="Gene3D" id="1.20.1280.50">
    <property type="match status" value="1"/>
</dbReference>
<evidence type="ECO:0000259" key="8">
    <source>
        <dbReference type="PROSITE" id="PS50850"/>
    </source>
</evidence>
<feature type="transmembrane region" description="Helical" evidence="6">
    <location>
        <begin position="350"/>
        <end position="371"/>
    </location>
</feature>
<dbReference type="Pfam" id="PF06609">
    <property type="entry name" value="TRI12"/>
    <property type="match status" value="2"/>
</dbReference>
<evidence type="ECO:0000256" key="1">
    <source>
        <dbReference type="ARBA" id="ARBA00004141"/>
    </source>
</evidence>
<dbReference type="InterPro" id="IPR020846">
    <property type="entry name" value="MFS_dom"/>
</dbReference>
<proteinExistence type="predicted"/>
<comment type="subcellular location">
    <subcellularLocation>
        <location evidence="1">Membrane</location>
        <topology evidence="1">Multi-pass membrane protein</topology>
    </subcellularLocation>
</comment>
<dbReference type="EMBL" id="WNWQ01000473">
    <property type="protein sequence ID" value="KAE9967346.1"/>
    <property type="molecule type" value="Genomic_DNA"/>
</dbReference>
<feature type="transmembrane region" description="Helical" evidence="6">
    <location>
        <begin position="262"/>
        <end position="284"/>
    </location>
</feature>
<evidence type="ECO:0000256" key="3">
    <source>
        <dbReference type="ARBA" id="ARBA00022692"/>
    </source>
</evidence>
<dbReference type="PANTHER" id="PTHR23501">
    <property type="entry name" value="MAJOR FACILITATOR SUPERFAMILY"/>
    <property type="match status" value="1"/>
</dbReference>
<evidence type="ECO:0000256" key="2">
    <source>
        <dbReference type="ARBA" id="ARBA00022448"/>
    </source>
</evidence>
<dbReference type="PROSITE" id="PS50850">
    <property type="entry name" value="MFS"/>
    <property type="match status" value="1"/>
</dbReference>
<keyword evidence="2" id="KW-0813">Transport</keyword>
<accession>A0A8H3YS15</accession>
<dbReference type="SMART" id="SM00256">
    <property type="entry name" value="FBOX"/>
    <property type="match status" value="1"/>
</dbReference>
<evidence type="ECO:0000256" key="4">
    <source>
        <dbReference type="ARBA" id="ARBA00022989"/>
    </source>
</evidence>
<dbReference type="Gene3D" id="1.20.1250.20">
    <property type="entry name" value="MFS general substrate transporter like domains"/>
    <property type="match status" value="2"/>
</dbReference>
<feature type="domain" description="F-box" evidence="7">
    <location>
        <begin position="1"/>
        <end position="51"/>
    </location>
</feature>
<dbReference type="Pfam" id="PF00646">
    <property type="entry name" value="F-box"/>
    <property type="match status" value="1"/>
</dbReference>
<dbReference type="InterPro" id="IPR010573">
    <property type="entry name" value="MFS_Str1/Tri12-like"/>
</dbReference>
<evidence type="ECO:0000256" key="5">
    <source>
        <dbReference type="ARBA" id="ARBA00023136"/>
    </source>
</evidence>
<evidence type="ECO:0000259" key="7">
    <source>
        <dbReference type="PROSITE" id="PS50181"/>
    </source>
</evidence>
<evidence type="ECO:0008006" key="11">
    <source>
        <dbReference type="Google" id="ProtNLM"/>
    </source>
</evidence>
<dbReference type="SUPFAM" id="SSF81383">
    <property type="entry name" value="F-box domain"/>
    <property type="match status" value="1"/>
</dbReference>
<feature type="transmembrane region" description="Helical" evidence="6">
    <location>
        <begin position="446"/>
        <end position="469"/>
    </location>
</feature>
<reference evidence="9 10" key="1">
    <citation type="submission" date="2019-11" db="EMBL/GenBank/DDBJ databases">
        <title>Venturia inaequalis Genome Resource.</title>
        <authorList>
            <person name="Lichtner F.J."/>
        </authorList>
    </citation>
    <scope>NUCLEOTIDE SEQUENCE [LARGE SCALE GENOMIC DNA]</scope>
    <source>
        <strain evidence="9">Bline_iso_100314</strain>
    </source>
</reference>
<dbReference type="InterPro" id="IPR036047">
    <property type="entry name" value="F-box-like_dom_sf"/>
</dbReference>
<gene>
    <name evidence="9" type="ORF">BLS_006429</name>
</gene>
<evidence type="ECO:0000313" key="10">
    <source>
        <dbReference type="Proteomes" id="UP000433883"/>
    </source>
</evidence>
<dbReference type="GO" id="GO:0005886">
    <property type="term" value="C:plasma membrane"/>
    <property type="evidence" value="ECO:0007669"/>
    <property type="project" value="TreeGrafter"/>
</dbReference>
<dbReference type="PANTHER" id="PTHR23501:SF109">
    <property type="entry name" value="MAJOR FACILITATOR SUPERFAMILY (MFS) PROFILE DOMAIN-CONTAINING PROTEIN-RELATED"/>
    <property type="match status" value="1"/>
</dbReference>
<name>A0A8H3YS15_VENIN</name>
<dbReference type="SUPFAM" id="SSF103473">
    <property type="entry name" value="MFS general substrate transporter"/>
    <property type="match status" value="1"/>
</dbReference>
<keyword evidence="3 6" id="KW-0812">Transmembrane</keyword>
<feature type="domain" description="Major facilitator superfamily (MFS) profile" evidence="8">
    <location>
        <begin position="187"/>
        <end position="714"/>
    </location>
</feature>
<feature type="transmembrane region" description="Helical" evidence="6">
    <location>
        <begin position="691"/>
        <end position="709"/>
    </location>
</feature>
<dbReference type="InterPro" id="IPR036259">
    <property type="entry name" value="MFS_trans_sf"/>
</dbReference>
<evidence type="ECO:0000256" key="6">
    <source>
        <dbReference type="SAM" id="Phobius"/>
    </source>
</evidence>
<dbReference type="PROSITE" id="PS50181">
    <property type="entry name" value="FBOX"/>
    <property type="match status" value="1"/>
</dbReference>
<protein>
    <recommendedName>
        <fullName evidence="11">Major facilitator superfamily (MFS) profile domain-containing protein</fullName>
    </recommendedName>
</protein>
<feature type="transmembrane region" description="Helical" evidence="6">
    <location>
        <begin position="558"/>
        <end position="576"/>
    </location>
</feature>
<keyword evidence="4 6" id="KW-1133">Transmembrane helix</keyword>